<dbReference type="PANTHER" id="PTHR43539">
    <property type="entry name" value="FLAVIN-BINDING MONOOXYGENASE-LIKE PROTEIN (AFU_ORTHOLOGUE AFUA_4G09220)"/>
    <property type="match status" value="1"/>
</dbReference>
<dbReference type="InterPro" id="IPR050982">
    <property type="entry name" value="Auxin_biosynth/cation_transpt"/>
</dbReference>
<proteinExistence type="predicted"/>
<gene>
    <name evidence="2" type="ORF">ACFFHF_19730</name>
</gene>
<dbReference type="Gene3D" id="3.50.50.60">
    <property type="entry name" value="FAD/NAD(P)-binding domain"/>
    <property type="match status" value="1"/>
</dbReference>
<dbReference type="SUPFAM" id="SSF51905">
    <property type="entry name" value="FAD/NAD(P)-binding domain"/>
    <property type="match status" value="2"/>
</dbReference>
<organism evidence="2 3">
    <name type="scientific">Robertmurraya beringensis</name>
    <dbReference type="NCBI Taxonomy" id="641660"/>
    <lineage>
        <taxon>Bacteria</taxon>
        <taxon>Bacillati</taxon>
        <taxon>Bacillota</taxon>
        <taxon>Bacilli</taxon>
        <taxon>Bacillales</taxon>
        <taxon>Bacillaceae</taxon>
        <taxon>Robertmurraya</taxon>
    </lineage>
</organism>
<dbReference type="EMBL" id="JBHLUU010000121">
    <property type="protein sequence ID" value="MFC0477427.1"/>
    <property type="molecule type" value="Genomic_DNA"/>
</dbReference>
<keyword evidence="2" id="KW-0503">Monooxygenase</keyword>
<sequence>MFYDVIIVGAGQSALSMGYFLKKTKLSFLILDKGSRIGNTWRNRYDSLVLFTPRSYSSLPGLSLEGNPNGFPTKDEVADYLEYYVQFFKLPFRMNTNITRIIKEGSLFRLFSEHESFTARNIIIATGSYQYPNIPSFSKEIDKDIMQVHSSQYKNQSQLNSGSVLVVGGRNSGSQIALELSDTRETYLSISHDIQYLPLTIARRSIFWWLDKLGILKADNKSFIGRKLQSKGDILFGDELKKNIKTNKVKIKPRAIDVREKNEILFQDKTNLKINNIIWATGFIQDFNWIDIPGLLNSYGTINHIRGITNIKGLYFLGLPWQHRRGSSLLLGVGDDAEYLYQNILATNFKA</sequence>
<keyword evidence="3" id="KW-1185">Reference proteome</keyword>
<evidence type="ECO:0000256" key="1">
    <source>
        <dbReference type="ARBA" id="ARBA00023002"/>
    </source>
</evidence>
<dbReference type="EC" id="1.14.13.-" evidence="2"/>
<dbReference type="Pfam" id="PF13738">
    <property type="entry name" value="Pyr_redox_3"/>
    <property type="match status" value="1"/>
</dbReference>
<evidence type="ECO:0000313" key="2">
    <source>
        <dbReference type="EMBL" id="MFC0477427.1"/>
    </source>
</evidence>
<evidence type="ECO:0000313" key="3">
    <source>
        <dbReference type="Proteomes" id="UP001589738"/>
    </source>
</evidence>
<keyword evidence="1 2" id="KW-0560">Oxidoreductase</keyword>
<accession>A0ABV6KVU1</accession>
<dbReference type="RefSeq" id="WP_160547492.1">
    <property type="nucleotide sequence ID" value="NZ_JBHLUU010000121.1"/>
</dbReference>
<name>A0ABV6KVU1_9BACI</name>
<protein>
    <submittedName>
        <fullName evidence="2">Flavin-containing monooxygenase</fullName>
        <ecNumber evidence="2">1.14.13.-</ecNumber>
    </submittedName>
</protein>
<dbReference type="InterPro" id="IPR036188">
    <property type="entry name" value="FAD/NAD-bd_sf"/>
</dbReference>
<dbReference type="PANTHER" id="PTHR43539:SF78">
    <property type="entry name" value="FLAVIN-CONTAINING MONOOXYGENASE"/>
    <property type="match status" value="1"/>
</dbReference>
<reference evidence="2 3" key="1">
    <citation type="submission" date="2024-09" db="EMBL/GenBank/DDBJ databases">
        <authorList>
            <person name="Sun Q."/>
            <person name="Mori K."/>
        </authorList>
    </citation>
    <scope>NUCLEOTIDE SEQUENCE [LARGE SCALE GENOMIC DNA]</scope>
    <source>
        <strain evidence="2 3">CGMCC 1.9126</strain>
    </source>
</reference>
<comment type="caution">
    <text evidence="2">The sequence shown here is derived from an EMBL/GenBank/DDBJ whole genome shotgun (WGS) entry which is preliminary data.</text>
</comment>
<dbReference type="GO" id="GO:0004497">
    <property type="term" value="F:monooxygenase activity"/>
    <property type="evidence" value="ECO:0007669"/>
    <property type="project" value="UniProtKB-KW"/>
</dbReference>
<dbReference type="Proteomes" id="UP001589738">
    <property type="component" value="Unassembled WGS sequence"/>
</dbReference>